<keyword evidence="3" id="KW-1185">Reference proteome</keyword>
<reference evidence="2 3" key="1">
    <citation type="journal article" date="2016" name="Mol. Biol. Evol.">
        <title>Comparative Genomics of Early-Diverging Mushroom-Forming Fungi Provides Insights into the Origins of Lignocellulose Decay Capabilities.</title>
        <authorList>
            <person name="Nagy L.G."/>
            <person name="Riley R."/>
            <person name="Tritt A."/>
            <person name="Adam C."/>
            <person name="Daum C."/>
            <person name="Floudas D."/>
            <person name="Sun H."/>
            <person name="Yadav J.S."/>
            <person name="Pangilinan J."/>
            <person name="Larsson K.H."/>
            <person name="Matsuura K."/>
            <person name="Barry K."/>
            <person name="Labutti K."/>
            <person name="Kuo R."/>
            <person name="Ohm R.A."/>
            <person name="Bhattacharya S.S."/>
            <person name="Shirouzu T."/>
            <person name="Yoshinaga Y."/>
            <person name="Martin F.M."/>
            <person name="Grigoriev I.V."/>
            <person name="Hibbett D.S."/>
        </authorList>
    </citation>
    <scope>NUCLEOTIDE SEQUENCE [LARGE SCALE GENOMIC DNA]</scope>
    <source>
        <strain evidence="2 3">CBS 109695</strain>
    </source>
</reference>
<feature type="region of interest" description="Disordered" evidence="1">
    <location>
        <begin position="420"/>
        <end position="440"/>
    </location>
</feature>
<protein>
    <submittedName>
        <fullName evidence="2">Uncharacterized protein</fullName>
    </submittedName>
</protein>
<evidence type="ECO:0000313" key="3">
    <source>
        <dbReference type="Proteomes" id="UP000076532"/>
    </source>
</evidence>
<feature type="compositionally biased region" description="Pro residues" evidence="1">
    <location>
        <begin position="318"/>
        <end position="334"/>
    </location>
</feature>
<dbReference type="Proteomes" id="UP000076532">
    <property type="component" value="Unassembled WGS sequence"/>
</dbReference>
<sequence length="600" mass="65944">MWDTVGPMIAAGAWCPCLSAFRGLDFDRCCHACLRATFHSLLQPFVRFLDVSGCRVLCAPHSGEFYVLICQIALPAPHARLTKNQMPSHSSKSLFTDITNTLNDDMPASDASSEISEEDLGILRSPSRLGFSFAQSDGGCEGDLADAETRRKLRWTFGPFNTVGEDEHESENSPIQADISFSSSSSSELDDASSEDSGSDDEERAALFTMFPTTPVIPPPVPKRPTRPSPAPLLALSPLSPHYHHVPNSPSDPPKITHHGLSHSSLSHQKWLWQHRYDEWIAWEADMDDAESPNSGESAYGGIAMLPGTCGQKIMFPPRSPPPPAPSPPPPTPAPNSKIFPRMGDLSALRDPYSAAIDRCFCRFPLWTMQKALFMFDMHHRASALSEIHINDGDAHEIEEPEMDSPKHGSLINITITEVAPESDSPEPEANGELEPNGDLTLLSINDSDSDLTVFSPSNSCVSSAKTKCSSLPEDDEDSGDFHTSDGVRAWEINWYARWELLIELIKRDALSRHGNADSQFKPPAPRPDPGPRFFLAEEEEAEWDDEDDDEDYGAIVTNPIYGSGRSSIQVGFERAQEFFAIGNRNIDVRSGAKTLTPSL</sequence>
<dbReference type="EMBL" id="KV417588">
    <property type="protein sequence ID" value="KZP16911.1"/>
    <property type="molecule type" value="Genomic_DNA"/>
</dbReference>
<dbReference type="OrthoDB" id="2921613at2759"/>
<organism evidence="2 3">
    <name type="scientific">Athelia psychrophila</name>
    <dbReference type="NCBI Taxonomy" id="1759441"/>
    <lineage>
        <taxon>Eukaryota</taxon>
        <taxon>Fungi</taxon>
        <taxon>Dikarya</taxon>
        <taxon>Basidiomycota</taxon>
        <taxon>Agaricomycotina</taxon>
        <taxon>Agaricomycetes</taxon>
        <taxon>Agaricomycetidae</taxon>
        <taxon>Atheliales</taxon>
        <taxon>Atheliaceae</taxon>
        <taxon>Athelia</taxon>
    </lineage>
</organism>
<proteinExistence type="predicted"/>
<feature type="compositionally biased region" description="Acidic residues" evidence="1">
    <location>
        <begin position="188"/>
        <end position="203"/>
    </location>
</feature>
<name>A0A166FKR6_9AGAM</name>
<feature type="compositionally biased region" description="Pro residues" evidence="1">
    <location>
        <begin position="215"/>
        <end position="231"/>
    </location>
</feature>
<feature type="region of interest" description="Disordered" evidence="1">
    <location>
        <begin position="161"/>
        <end position="261"/>
    </location>
</feature>
<feature type="region of interest" description="Disordered" evidence="1">
    <location>
        <begin position="312"/>
        <end position="342"/>
    </location>
</feature>
<gene>
    <name evidence="2" type="ORF">FIBSPDRAFT_865442</name>
</gene>
<evidence type="ECO:0000313" key="2">
    <source>
        <dbReference type="EMBL" id="KZP16911.1"/>
    </source>
</evidence>
<feature type="compositionally biased region" description="Low complexity" evidence="1">
    <location>
        <begin position="232"/>
        <end position="241"/>
    </location>
</feature>
<accession>A0A166FKR6</accession>
<evidence type="ECO:0000256" key="1">
    <source>
        <dbReference type="SAM" id="MobiDB-lite"/>
    </source>
</evidence>
<dbReference type="AlphaFoldDB" id="A0A166FKR6"/>
<feature type="compositionally biased region" description="Low complexity" evidence="1">
    <location>
        <begin position="178"/>
        <end position="187"/>
    </location>
</feature>